<dbReference type="Proteomes" id="UP000069272">
    <property type="component" value="Unassembled WGS sequence"/>
</dbReference>
<protein>
    <recommendedName>
        <fullName evidence="3">Ionotropic glutamate receptor L-glutamate and glycine-binding domain-containing protein</fullName>
    </recommendedName>
</protein>
<evidence type="ECO:0000313" key="2">
    <source>
        <dbReference type="Proteomes" id="UP000069272"/>
    </source>
</evidence>
<evidence type="ECO:0008006" key="3">
    <source>
        <dbReference type="Google" id="ProtNLM"/>
    </source>
</evidence>
<dbReference type="EnsemblMetazoa" id="AALB007813-RA">
    <property type="protein sequence ID" value="AALB007813-PA"/>
    <property type="gene ID" value="AALB007813"/>
</dbReference>
<organism evidence="1 2">
    <name type="scientific">Anopheles albimanus</name>
    <name type="common">New world malaria mosquito</name>
    <dbReference type="NCBI Taxonomy" id="7167"/>
    <lineage>
        <taxon>Eukaryota</taxon>
        <taxon>Metazoa</taxon>
        <taxon>Ecdysozoa</taxon>
        <taxon>Arthropoda</taxon>
        <taxon>Hexapoda</taxon>
        <taxon>Insecta</taxon>
        <taxon>Pterygota</taxon>
        <taxon>Neoptera</taxon>
        <taxon>Endopterygota</taxon>
        <taxon>Diptera</taxon>
        <taxon>Nematocera</taxon>
        <taxon>Culicoidea</taxon>
        <taxon>Culicidae</taxon>
        <taxon>Anophelinae</taxon>
        <taxon>Anopheles</taxon>
    </lineage>
</organism>
<evidence type="ECO:0000313" key="1">
    <source>
        <dbReference type="EnsemblMetazoa" id="AALB007813-PA"/>
    </source>
</evidence>
<proteinExistence type="predicted"/>
<dbReference type="VEuPathDB" id="VectorBase:AALB007813"/>
<reference evidence="2" key="1">
    <citation type="journal article" date="2017" name="G3 (Bethesda)">
        <title>The Physical Genome Mapping of Anopheles albimanus Corrected Scaffold Misassemblies and Identified Interarm Rearrangements in Genus Anopheles.</title>
        <authorList>
            <person name="Artemov G.N."/>
            <person name="Peery A.N."/>
            <person name="Jiang X."/>
            <person name="Tu Z."/>
            <person name="Stegniy V.N."/>
            <person name="Sharakhova M.V."/>
            <person name="Sharakhov I.V."/>
        </authorList>
    </citation>
    <scope>NUCLEOTIDE SEQUENCE [LARGE SCALE GENOMIC DNA]</scope>
    <source>
        <strain evidence="2">STECLA/ALBI9_A</strain>
    </source>
</reference>
<reference evidence="1" key="2">
    <citation type="submission" date="2022-08" db="UniProtKB">
        <authorList>
            <consortium name="EnsemblMetazoa"/>
        </authorList>
    </citation>
    <scope>IDENTIFICATION</scope>
    <source>
        <strain evidence="1">STECLA/ALBI9_A</strain>
    </source>
</reference>
<keyword evidence="2" id="KW-1185">Reference proteome</keyword>
<dbReference type="STRING" id="7167.A0A182FMQ1"/>
<sequence>MAHCQSTWVNDASMTAIQYFKARDVKWVTVFCCWPSTERYMFAQKLNSASVSTQFLSMEKDKIDKIKVDGFSNAGLLVDATCKYLATRIWQVETVFNKLLMVNLFWLVLEDMLPKALVRQKRSLFGCSVLEDLMFSRNPNLELLPYTNFVIGYRGADNAWKLFEVFKVHYEALLMVEVIESKFISLTNNYENLRVALERVRKQNFLRRNLQGFPLSCGSAVTAPEYYKGPTDQSDAIHDLYMRANFPIINELMYDMNFTLNLVQVDSGGWKKNGSFSGLFGKFQNHSIELGCIGTLMRTE</sequence>
<name>A0A182FMQ1_ANOAL</name>
<dbReference type="AlphaFoldDB" id="A0A182FMQ1"/>
<accession>A0A182FMQ1</accession>